<dbReference type="EMBL" id="FNSN01000003">
    <property type="protein sequence ID" value="SEB62468.1"/>
    <property type="molecule type" value="Genomic_DNA"/>
</dbReference>
<dbReference type="AlphaFoldDB" id="A0A1H4KWJ8"/>
<dbReference type="RefSeq" id="WP_066216284.1">
    <property type="nucleotide sequence ID" value="NZ_FNSN01000003.1"/>
</dbReference>
<organism evidence="2 3">
    <name type="scientific">Arthrobacter woluwensis</name>
    <dbReference type="NCBI Taxonomy" id="156980"/>
    <lineage>
        <taxon>Bacteria</taxon>
        <taxon>Bacillati</taxon>
        <taxon>Actinomycetota</taxon>
        <taxon>Actinomycetes</taxon>
        <taxon>Micrococcales</taxon>
        <taxon>Micrococcaceae</taxon>
        <taxon>Arthrobacter</taxon>
    </lineage>
</organism>
<evidence type="ECO:0000313" key="2">
    <source>
        <dbReference type="EMBL" id="SEB62468.1"/>
    </source>
</evidence>
<dbReference type="GO" id="GO:0016787">
    <property type="term" value="F:hydrolase activity"/>
    <property type="evidence" value="ECO:0007669"/>
    <property type="project" value="UniProtKB-KW"/>
</dbReference>
<dbReference type="PANTHER" id="PTHR21174:SF0">
    <property type="entry name" value="HD PHOSPHOHYDROLASE FAMILY PROTEIN-RELATED"/>
    <property type="match status" value="1"/>
</dbReference>
<sequence length="305" mass="33424">MTVLIDPPFWPAHGTVFSHLVSDASLEELHAFAAAAGIPERAFDGDHYDVAARHFERLVAAGATPVGGKELVRRLAASGLRIPARERPSKIVPALRERWSRLLPEDPELGEDLLSRWGEPHRNYHSRVHLLNVLEALDLLLPGSGLPVERHRPLLLAAWFHDAVYQGVPGQDEEDSARLAERGLGALSVHGALAAGEAAEVARLVRLTTGHDPAPDDLTGQLLCDADLSVLAWPVQRYARYLASVRADYAHVSDADFARGRAAVVEQLLALEPLFHSPLAQELWLDAARGNLRGELEAFRRAESR</sequence>
<keyword evidence="3" id="KW-1185">Reference proteome</keyword>
<evidence type="ECO:0000259" key="1">
    <source>
        <dbReference type="Pfam" id="PF13223"/>
    </source>
</evidence>
<dbReference type="Proteomes" id="UP000182652">
    <property type="component" value="Unassembled WGS sequence"/>
</dbReference>
<reference evidence="2 3" key="1">
    <citation type="submission" date="2016-10" db="EMBL/GenBank/DDBJ databases">
        <authorList>
            <person name="de Groot N.N."/>
        </authorList>
    </citation>
    <scope>NUCLEOTIDE SEQUENCE [LARGE SCALE GENOMIC DNA]</scope>
    <source>
        <strain evidence="2 3">DSM 10495</strain>
    </source>
</reference>
<dbReference type="PANTHER" id="PTHR21174">
    <property type="match status" value="1"/>
</dbReference>
<dbReference type="Pfam" id="PF13223">
    <property type="entry name" value="DUF4031"/>
    <property type="match status" value="1"/>
</dbReference>
<evidence type="ECO:0000313" key="3">
    <source>
        <dbReference type="Proteomes" id="UP000182652"/>
    </source>
</evidence>
<dbReference type="InterPro" id="IPR009218">
    <property type="entry name" value="HD_phosphohydro"/>
</dbReference>
<dbReference type="SUPFAM" id="SSF109604">
    <property type="entry name" value="HD-domain/PDEase-like"/>
    <property type="match status" value="1"/>
</dbReference>
<accession>A0A1H4KWJ8</accession>
<feature type="domain" description="DUF4031" evidence="1">
    <location>
        <begin position="3"/>
        <end position="77"/>
    </location>
</feature>
<keyword evidence="2" id="KW-0378">Hydrolase</keyword>
<dbReference type="InterPro" id="IPR025109">
    <property type="entry name" value="DUF4031"/>
</dbReference>
<dbReference type="STRING" id="156980.SAMN04489745_0813"/>
<dbReference type="Gene3D" id="1.10.3210.10">
    <property type="entry name" value="Hypothetical protein af1432"/>
    <property type="match status" value="1"/>
</dbReference>
<name>A0A1H4KWJ8_9MICC</name>
<gene>
    <name evidence="2" type="ORF">SAMN04489745_0813</name>
</gene>
<proteinExistence type="predicted"/>
<protein>
    <submittedName>
        <fullName evidence="2">Predicted metal-dependent phosphohydrolase, HD superfamily</fullName>
    </submittedName>
</protein>